<dbReference type="EMBL" id="PJQY01000020">
    <property type="protein sequence ID" value="PQQ21123.1"/>
    <property type="molecule type" value="Genomic_DNA"/>
</dbReference>
<evidence type="ECO:0000313" key="5">
    <source>
        <dbReference type="Proteomes" id="UP000250321"/>
    </source>
</evidence>
<feature type="transmembrane region" description="Helical" evidence="2">
    <location>
        <begin position="338"/>
        <end position="362"/>
    </location>
</feature>
<evidence type="ECO:0000313" key="4">
    <source>
        <dbReference type="EMBL" id="PQQ21123.1"/>
    </source>
</evidence>
<dbReference type="STRING" id="2094558.A0A314ZRY0"/>
<dbReference type="AlphaFoldDB" id="A0A314ZRY0"/>
<dbReference type="GO" id="GO:0016579">
    <property type="term" value="P:protein deubiquitination"/>
    <property type="evidence" value="ECO:0007669"/>
    <property type="project" value="TreeGrafter"/>
</dbReference>
<evidence type="ECO:0000256" key="2">
    <source>
        <dbReference type="SAM" id="Phobius"/>
    </source>
</evidence>
<evidence type="ECO:0000256" key="1">
    <source>
        <dbReference type="ARBA" id="ARBA00010407"/>
    </source>
</evidence>
<organism evidence="4 5">
    <name type="scientific">Prunus yedoensis var. nudiflora</name>
    <dbReference type="NCBI Taxonomy" id="2094558"/>
    <lineage>
        <taxon>Eukaryota</taxon>
        <taxon>Viridiplantae</taxon>
        <taxon>Streptophyta</taxon>
        <taxon>Embryophyta</taxon>
        <taxon>Tracheophyta</taxon>
        <taxon>Spermatophyta</taxon>
        <taxon>Magnoliopsida</taxon>
        <taxon>eudicotyledons</taxon>
        <taxon>Gunneridae</taxon>
        <taxon>Pentapetalae</taxon>
        <taxon>rosids</taxon>
        <taxon>fabids</taxon>
        <taxon>Rosales</taxon>
        <taxon>Rosaceae</taxon>
        <taxon>Amygdaloideae</taxon>
        <taxon>Amygdaleae</taxon>
        <taxon>Prunus</taxon>
    </lineage>
</organism>
<keyword evidence="2" id="KW-1133">Transmembrane helix</keyword>
<keyword evidence="5" id="KW-1185">Reference proteome</keyword>
<dbReference type="PANTHER" id="PTHR12419">
    <property type="entry name" value="OTU DOMAIN CONTAINING PROTEIN"/>
    <property type="match status" value="1"/>
</dbReference>
<dbReference type="Pfam" id="PF02338">
    <property type="entry name" value="OTU"/>
    <property type="match status" value="1"/>
</dbReference>
<name>A0A314ZRY0_PRUYE</name>
<dbReference type="SUPFAM" id="SSF54001">
    <property type="entry name" value="Cysteine proteinases"/>
    <property type="match status" value="1"/>
</dbReference>
<evidence type="ECO:0000259" key="3">
    <source>
        <dbReference type="Pfam" id="PF02338"/>
    </source>
</evidence>
<feature type="domain" description="OTU" evidence="3">
    <location>
        <begin position="208"/>
        <end position="287"/>
    </location>
</feature>
<dbReference type="PANTHER" id="PTHR12419:SF103">
    <property type="entry name" value="OVARIAN TUMOR DOMAIN-CONTAINING DEUBIQUITINATING ENZYME 10-RELATED"/>
    <property type="match status" value="1"/>
</dbReference>
<accession>A0A314ZRY0</accession>
<dbReference type="OrthoDB" id="415023at2759"/>
<protein>
    <submittedName>
        <fullName evidence="4">OTU domain-containing protein</fullName>
    </submittedName>
</protein>
<proteinExistence type="inferred from homology"/>
<dbReference type="GO" id="GO:0004843">
    <property type="term" value="F:cysteine-type deubiquitinase activity"/>
    <property type="evidence" value="ECO:0007669"/>
    <property type="project" value="TreeGrafter"/>
</dbReference>
<dbReference type="InterPro" id="IPR038765">
    <property type="entry name" value="Papain-like_cys_pep_sf"/>
</dbReference>
<dbReference type="Gene3D" id="3.90.70.80">
    <property type="match status" value="1"/>
</dbReference>
<dbReference type="CDD" id="cd22751">
    <property type="entry name" value="OTU_plant_OTU9-like"/>
    <property type="match status" value="1"/>
</dbReference>
<dbReference type="InterPro" id="IPR050704">
    <property type="entry name" value="Peptidase_C85-like"/>
</dbReference>
<comment type="caution">
    <text evidence="4">The sequence shown here is derived from an EMBL/GenBank/DDBJ whole genome shotgun (WGS) entry which is preliminary data.</text>
</comment>
<comment type="similarity">
    <text evidence="1">Belongs to the peptidase C85 family.</text>
</comment>
<reference evidence="4 5" key="1">
    <citation type="submission" date="2018-02" db="EMBL/GenBank/DDBJ databases">
        <title>Draft genome of wild Prunus yedoensis var. nudiflora.</title>
        <authorList>
            <person name="Baek S."/>
            <person name="Kim J.-H."/>
            <person name="Choi K."/>
            <person name="Kim G.-B."/>
            <person name="Cho A."/>
            <person name="Jang H."/>
            <person name="Shin C.-H."/>
            <person name="Yu H.-J."/>
            <person name="Mun J.-H."/>
        </authorList>
    </citation>
    <scope>NUCLEOTIDE SEQUENCE [LARGE SCALE GENOMIC DNA]</scope>
    <source>
        <strain evidence="5">cv. Jeju island</strain>
        <tissue evidence="4">Leaf</tissue>
    </source>
</reference>
<dbReference type="InterPro" id="IPR003323">
    <property type="entry name" value="OTU_dom"/>
</dbReference>
<gene>
    <name evidence="4" type="ORF">Pyn_21034</name>
</gene>
<keyword evidence="2" id="KW-0812">Transmembrane</keyword>
<dbReference type="Proteomes" id="UP000250321">
    <property type="component" value="Unassembled WGS sequence"/>
</dbReference>
<keyword evidence="2" id="KW-0472">Membrane</keyword>
<sequence length="395" mass="45165">MASHEHDSDIIQWGLRLLDGDPVYNSSYYYSDMIQHNANDIYHEEYFRSHYATESNQVENDEIIARTLQEEFSGLSVTEASEYSHAGEAQAQASVLADEWHGVSTRNYCSDHDYGQEEASSLCSSPGNHLELTDEGALDGEVDWSLNPIPHIPRINGEIPSFDEATSDHQRLLDSKASSNTRLKEMETARLVMLHLCLFLLFISLKQFHALSDQLYDTPDNHKYVRSQVVNQLKSHPEIYEGYVPMAYDDYLEKMSRNGEWGDHVSLQAAADSYGVKFFVLTSFKDNCCIEILPNIQTSKQVIYLSFWARGALQLNLSSRRFAQVGTKRRKSGGYLGINIRNVWMALGTFLLLLLLICLNHVDLWFRTCSDLIFLLFQCSSRLDYLIKTELKGFH</sequence>